<evidence type="ECO:0000256" key="3">
    <source>
        <dbReference type="ARBA" id="ARBA00022695"/>
    </source>
</evidence>
<organism evidence="12 13">
    <name type="scientific">Phytophthora rubi</name>
    <dbReference type="NCBI Taxonomy" id="129364"/>
    <lineage>
        <taxon>Eukaryota</taxon>
        <taxon>Sar</taxon>
        <taxon>Stramenopiles</taxon>
        <taxon>Oomycota</taxon>
        <taxon>Peronosporomycetes</taxon>
        <taxon>Peronosporales</taxon>
        <taxon>Peronosporaceae</taxon>
        <taxon>Phytophthora</taxon>
    </lineage>
</organism>
<feature type="compositionally biased region" description="Basic residues" evidence="9">
    <location>
        <begin position="1334"/>
        <end position="1348"/>
    </location>
</feature>
<dbReference type="InterPro" id="IPR043128">
    <property type="entry name" value="Rev_trsase/Diguanyl_cyclase"/>
</dbReference>
<evidence type="ECO:0000259" key="10">
    <source>
        <dbReference type="PROSITE" id="PS50158"/>
    </source>
</evidence>
<dbReference type="InterPro" id="IPR041588">
    <property type="entry name" value="Integrase_H2C2"/>
</dbReference>
<keyword evidence="8" id="KW-0862">Zinc</keyword>
<dbReference type="PROSITE" id="PS50158">
    <property type="entry name" value="ZF_CCHC"/>
    <property type="match status" value="2"/>
</dbReference>
<dbReference type="CDD" id="cd09274">
    <property type="entry name" value="RNase_HI_RT_Ty3"/>
    <property type="match status" value="1"/>
</dbReference>
<feature type="compositionally biased region" description="Low complexity" evidence="9">
    <location>
        <begin position="1570"/>
        <end position="1579"/>
    </location>
</feature>
<evidence type="ECO:0000256" key="1">
    <source>
        <dbReference type="ARBA" id="ARBA00022670"/>
    </source>
</evidence>
<dbReference type="Proteomes" id="UP000429607">
    <property type="component" value="Unassembled WGS sequence"/>
</dbReference>
<comment type="caution">
    <text evidence="12">The sequence shown here is derived from an EMBL/GenBank/DDBJ whole genome shotgun (WGS) entry which is preliminary data.</text>
</comment>
<dbReference type="InterPro" id="IPR041373">
    <property type="entry name" value="RT_RNaseH"/>
</dbReference>
<feature type="compositionally biased region" description="Basic residues" evidence="9">
    <location>
        <begin position="428"/>
        <end position="451"/>
    </location>
</feature>
<dbReference type="GO" id="GO:0008270">
    <property type="term" value="F:zinc ion binding"/>
    <property type="evidence" value="ECO:0007669"/>
    <property type="project" value="UniProtKB-KW"/>
</dbReference>
<dbReference type="SMART" id="SM00343">
    <property type="entry name" value="ZnF_C2HC"/>
    <property type="match status" value="2"/>
</dbReference>
<feature type="compositionally biased region" description="Basic and acidic residues" evidence="9">
    <location>
        <begin position="452"/>
        <end position="487"/>
    </location>
</feature>
<feature type="domain" description="Reverse transcriptase" evidence="11">
    <location>
        <begin position="854"/>
        <end position="1034"/>
    </location>
</feature>
<dbReference type="GO" id="GO:0003964">
    <property type="term" value="F:RNA-directed DNA polymerase activity"/>
    <property type="evidence" value="ECO:0007669"/>
    <property type="project" value="UniProtKB-KW"/>
</dbReference>
<dbReference type="FunFam" id="3.10.20.370:FF:000001">
    <property type="entry name" value="Retrovirus-related Pol polyprotein from transposon 17.6-like protein"/>
    <property type="match status" value="1"/>
</dbReference>
<feature type="region of interest" description="Disordered" evidence="9">
    <location>
        <begin position="1317"/>
        <end position="1626"/>
    </location>
</feature>
<evidence type="ECO:0000256" key="9">
    <source>
        <dbReference type="SAM" id="MobiDB-lite"/>
    </source>
</evidence>
<dbReference type="Gene3D" id="4.10.60.10">
    <property type="entry name" value="Zinc finger, CCHC-type"/>
    <property type="match status" value="1"/>
</dbReference>
<feature type="compositionally biased region" description="Polar residues" evidence="9">
    <location>
        <begin position="1360"/>
        <end position="1375"/>
    </location>
</feature>
<dbReference type="Gene3D" id="1.10.340.70">
    <property type="match status" value="1"/>
</dbReference>
<evidence type="ECO:0000313" key="13">
    <source>
        <dbReference type="Proteomes" id="UP000429607"/>
    </source>
</evidence>
<dbReference type="GO" id="GO:0008233">
    <property type="term" value="F:peptidase activity"/>
    <property type="evidence" value="ECO:0007669"/>
    <property type="project" value="UniProtKB-KW"/>
</dbReference>
<dbReference type="GO" id="GO:0003676">
    <property type="term" value="F:nucleic acid binding"/>
    <property type="evidence" value="ECO:0007669"/>
    <property type="project" value="InterPro"/>
</dbReference>
<keyword evidence="6" id="KW-0378">Hydrolase</keyword>
<keyword evidence="3" id="KW-0548">Nucleotidyltransferase</keyword>
<feature type="compositionally biased region" description="Acidic residues" evidence="9">
    <location>
        <begin position="518"/>
        <end position="531"/>
    </location>
</feature>
<keyword evidence="7" id="KW-0695">RNA-directed DNA polymerase</keyword>
<feature type="compositionally biased region" description="Low complexity" evidence="9">
    <location>
        <begin position="1587"/>
        <end position="1600"/>
    </location>
</feature>
<feature type="domain" description="CCHC-type" evidence="10">
    <location>
        <begin position="147"/>
        <end position="163"/>
    </location>
</feature>
<keyword evidence="8" id="KW-0863">Zinc-finger</keyword>
<feature type="domain" description="CCHC-type" evidence="10">
    <location>
        <begin position="129"/>
        <end position="142"/>
    </location>
</feature>
<feature type="region of interest" description="Disordered" evidence="9">
    <location>
        <begin position="1260"/>
        <end position="1303"/>
    </location>
</feature>
<feature type="region of interest" description="Disordered" evidence="9">
    <location>
        <begin position="17"/>
        <end position="36"/>
    </location>
</feature>
<dbReference type="PANTHER" id="PTHR37984">
    <property type="entry name" value="PROTEIN CBG26694"/>
    <property type="match status" value="1"/>
</dbReference>
<proteinExistence type="predicted"/>
<feature type="compositionally biased region" description="Low complexity" evidence="9">
    <location>
        <begin position="1754"/>
        <end position="1770"/>
    </location>
</feature>
<keyword evidence="8" id="KW-0479">Metal-binding</keyword>
<evidence type="ECO:0000256" key="5">
    <source>
        <dbReference type="ARBA" id="ARBA00022759"/>
    </source>
</evidence>
<feature type="non-terminal residue" evidence="12">
    <location>
        <position position="1"/>
    </location>
</feature>
<dbReference type="FunFam" id="3.30.70.270:FF:000020">
    <property type="entry name" value="Transposon Tf2-6 polyprotein-like Protein"/>
    <property type="match status" value="1"/>
</dbReference>
<dbReference type="Pfam" id="PF00098">
    <property type="entry name" value="zf-CCHC"/>
    <property type="match status" value="2"/>
</dbReference>
<evidence type="ECO:0000256" key="2">
    <source>
        <dbReference type="ARBA" id="ARBA00022679"/>
    </source>
</evidence>
<evidence type="ECO:0008006" key="14">
    <source>
        <dbReference type="Google" id="ProtNLM"/>
    </source>
</evidence>
<feature type="region of interest" description="Disordered" evidence="9">
    <location>
        <begin position="164"/>
        <end position="246"/>
    </location>
</feature>
<dbReference type="InterPro" id="IPR036875">
    <property type="entry name" value="Znf_CCHC_sf"/>
</dbReference>
<feature type="compositionally biased region" description="Polar residues" evidence="9">
    <location>
        <begin position="349"/>
        <end position="358"/>
    </location>
</feature>
<feature type="compositionally biased region" description="Low complexity" evidence="9">
    <location>
        <begin position="1546"/>
        <end position="1559"/>
    </location>
</feature>
<feature type="compositionally biased region" description="Basic and acidic residues" evidence="9">
    <location>
        <begin position="1388"/>
        <end position="1398"/>
    </location>
</feature>
<dbReference type="GO" id="GO:0004519">
    <property type="term" value="F:endonuclease activity"/>
    <property type="evidence" value="ECO:0007669"/>
    <property type="project" value="UniProtKB-KW"/>
</dbReference>
<feature type="region of interest" description="Disordered" evidence="9">
    <location>
        <begin position="44"/>
        <end position="133"/>
    </location>
</feature>
<dbReference type="InterPro" id="IPR000477">
    <property type="entry name" value="RT_dom"/>
</dbReference>
<evidence type="ECO:0000256" key="4">
    <source>
        <dbReference type="ARBA" id="ARBA00022722"/>
    </source>
</evidence>
<keyword evidence="1" id="KW-0645">Protease</keyword>
<feature type="compositionally biased region" description="Polar residues" evidence="9">
    <location>
        <begin position="393"/>
        <end position="410"/>
    </location>
</feature>
<gene>
    <name evidence="12" type="ORF">PR001_g24102</name>
</gene>
<dbReference type="GO" id="GO:0006508">
    <property type="term" value="P:proteolysis"/>
    <property type="evidence" value="ECO:0007669"/>
    <property type="project" value="UniProtKB-KW"/>
</dbReference>
<feature type="compositionally biased region" description="Low complexity" evidence="9">
    <location>
        <begin position="359"/>
        <end position="368"/>
    </location>
</feature>
<evidence type="ECO:0000259" key="11">
    <source>
        <dbReference type="PROSITE" id="PS50878"/>
    </source>
</evidence>
<feature type="compositionally biased region" description="Basic and acidic residues" evidence="9">
    <location>
        <begin position="180"/>
        <end position="197"/>
    </location>
</feature>
<dbReference type="Pfam" id="PF17917">
    <property type="entry name" value="RT_RNaseH"/>
    <property type="match status" value="1"/>
</dbReference>
<evidence type="ECO:0000313" key="12">
    <source>
        <dbReference type="EMBL" id="KAE8981093.1"/>
    </source>
</evidence>
<feature type="compositionally biased region" description="Basic and acidic residues" evidence="9">
    <location>
        <begin position="1281"/>
        <end position="1303"/>
    </location>
</feature>
<protein>
    <recommendedName>
        <fullName evidence="14">Reverse transcriptase</fullName>
    </recommendedName>
</protein>
<accession>A0A6A3INE5</accession>
<sequence>ASTDVQAIALFTNPEGIYNKYSGTWEPPPGHLWNGKYWYEPRKTERRRASTAEAASSNQSGKPAATPAKRNREQRATSDSEPEASPRPKKVKAAVKQTKAADGQKSSGRLVQEEKPRSMNQPASGASTCNKCGQEGHWATACSVKPKCYACGQLGHMARECPDSEAKARNDDGGGPQRGRVSERRRVEDGGVAKEQPEAVVGEGPVERGQCAVEHSEEAPRNEVEEMLQRLYSDTEQRDEEKAAVSVATVRPAMAAARYVYANMADHNEGGEQGAVRKTGEGARTSVSNPGNDPNGDGRLGGKAESRRATTSKSTKKAVDEIYEEEMRECASTTAGATDSAMVMAVASRSPTTEARNSAATPTPIPATRPDDSAGVSDATKLADVEATPQAAGDTSTVEAPSLSAGQSSAETEKTPEAADEVIGQIRLARRKARKQAKRQRVKRALAKRKGREQVEEAERRCRVEMESEERRQKADEALQEANERRSGRQTRVTGRSSEAVRVSLVQRRHVEQGEQKSEEDDTAASVEADDGLPTATVEVAGERRHIKPDSCARYTIAGTEWMQYGDKVCGRAPVDYVEDIGGFLLDVIGVWHFRLRSSFDEVIEIDACIVAGCTTEFLVGVDFMRAHGAVMDFQKSEVRYRDKGRAVVVPFRTYDKEGGARVAVVRMLRKTELGGRTVTPVAIAVPAEDGERGVFLPTKRTGAVMLAATVTTAKGGYAWVPAVNSHDKPMRLPSKKELGTWVPLDDDTTVMNMDHEASSDELEQWVDGLGDSVTPLECEDEIEVGEPSARALITKLLRVYRKLTRNTGDCPPATALDLQHHIDTGSVAPIMLKKRRNAQMEDKVIEDNVDMMLKAGVIEEGNGAWGFPVVLVRKKDGEVRFCVDYRALNDVTKKDVYPLPRIDETLEALGGALWFTTLDLRAGYWQILVAEDDKDKTAFTTKQGLYRFVRMPFGLTNAPSTFQRMMNSVLRGLTWKTCLVYLDDIVVFTRGSIEKHVVELASVLERLSAAGLTLKLKKCTFAAKSMEYLGHELSCEGVRPLPRLITAVQQFPRPTNATEVKRFVHLAGYYRRFVKDFGSIMAPLTKLLRKSVEWNWNSEQEAAFIAVKEILTTKPLLIYPNFRLPFRVVTDASKIGLEACLMQDHGEGWRPVAYASKVNSAAESNYGIAELECLAVVWAIKLFRPYLYGRRFTIVTDHSALKWLMKSPNLTGKLHRWALTLQEYEFEVEYRPGSTNVVADALSRAPVLAAMGRRRRWRRQRAAVTDEEGVAVGDGTSDVRQPETEPAERQQQTIHEEGEAVRGETTLAQTDMAVAAEPAVVSNEGVAGDGSTRTKRRWSSKTKKRKNAHDSEELAGGDTSRSATINSGQSSKSSEAAFGPLTRAAKRRLDAAERSTKEAAAVSATTDRTDHTTTVTPSEEQEATRPTESASQPETTRRGTTETEQSTPPRRRQVTWADGWRPTNEDKRSAGGNAPSPSRTNEAPRDGGETGGQDTVVATAGDERRGRKRSPRRGEPRETATNAPSMLGAEPAAEVAPTPRAVTKTKGPQTIGTVTTTKPPKPTHASRSTTTKEVTTTTGGEQATRAASSPPLAGPSGPEAAKRQRQVRARRQLDESERISQAVVQTTTNSETLQLTDDEILDAQKKSRLVQQLLEKGKHHGMEVFEQNGLVLIKTVHRKRVILPPRLWAIVFKEHHDSVWAGHLRAPHTYARITQLYWWPHLQKEVSQWRVAADIEVQLEHEAQLNNSDDEPATGTTNAPATAAAQAATGGRGAKRSRQAVARETTWRDTGEQVVELRRRRRRNQAGHYVLEFELRPARCSGRGAGDDERLWVSLSEYEQLFTSSRVVEDSKGEEGV</sequence>
<dbReference type="InterPro" id="IPR001878">
    <property type="entry name" value="Znf_CCHC"/>
</dbReference>
<dbReference type="InterPro" id="IPR043502">
    <property type="entry name" value="DNA/RNA_pol_sf"/>
</dbReference>
<dbReference type="Gene3D" id="3.10.10.10">
    <property type="entry name" value="HIV Type 1 Reverse Transcriptase, subunit A, domain 1"/>
    <property type="match status" value="1"/>
</dbReference>
<dbReference type="PROSITE" id="PS50878">
    <property type="entry name" value="RT_POL"/>
    <property type="match status" value="1"/>
</dbReference>
<feature type="region of interest" description="Disordered" evidence="9">
    <location>
        <begin position="268"/>
        <end position="532"/>
    </location>
</feature>
<name>A0A6A3INE5_9STRA</name>
<dbReference type="EMBL" id="QXFV01002988">
    <property type="protein sequence ID" value="KAE8981093.1"/>
    <property type="molecule type" value="Genomic_DNA"/>
</dbReference>
<feature type="region of interest" description="Disordered" evidence="9">
    <location>
        <begin position="1744"/>
        <end position="1787"/>
    </location>
</feature>
<evidence type="ECO:0000256" key="7">
    <source>
        <dbReference type="ARBA" id="ARBA00022918"/>
    </source>
</evidence>
<dbReference type="CDD" id="cd01647">
    <property type="entry name" value="RT_LTR"/>
    <property type="match status" value="1"/>
</dbReference>
<dbReference type="SUPFAM" id="SSF57756">
    <property type="entry name" value="Retrovirus zinc finger-like domains"/>
    <property type="match status" value="1"/>
</dbReference>
<keyword evidence="2" id="KW-0808">Transferase</keyword>
<evidence type="ECO:0000256" key="8">
    <source>
        <dbReference type="PROSITE-ProRule" id="PRU00047"/>
    </source>
</evidence>
<feature type="compositionally biased region" description="Basic and acidic residues" evidence="9">
    <location>
        <begin position="214"/>
        <end position="243"/>
    </location>
</feature>
<dbReference type="FunFam" id="3.10.10.10:FF:000007">
    <property type="entry name" value="Retrovirus-related Pol polyprotein from transposon 17.6-like Protein"/>
    <property type="match status" value="1"/>
</dbReference>
<dbReference type="Pfam" id="PF17921">
    <property type="entry name" value="Integrase_H2C2"/>
    <property type="match status" value="1"/>
</dbReference>
<keyword evidence="4" id="KW-0540">Nuclease</keyword>
<keyword evidence="5" id="KW-0255">Endonuclease</keyword>
<dbReference type="Pfam" id="PF00078">
    <property type="entry name" value="RVT_1"/>
    <property type="match status" value="1"/>
</dbReference>
<dbReference type="Gene3D" id="3.30.70.270">
    <property type="match status" value="2"/>
</dbReference>
<feature type="compositionally biased region" description="Polar residues" evidence="9">
    <location>
        <begin position="1425"/>
        <end position="1434"/>
    </location>
</feature>
<reference evidence="12 13" key="1">
    <citation type="submission" date="2018-09" db="EMBL/GenBank/DDBJ databases">
        <title>Genomic investigation of the strawberry pathogen Phytophthora fragariae indicates pathogenicity is determined by transcriptional variation in three key races.</title>
        <authorList>
            <person name="Adams T.M."/>
            <person name="Armitage A.D."/>
            <person name="Sobczyk M.K."/>
            <person name="Bates H.J."/>
            <person name="Dunwell J.M."/>
            <person name="Nellist C.F."/>
            <person name="Harrison R.J."/>
        </authorList>
    </citation>
    <scope>NUCLEOTIDE SEQUENCE [LARGE SCALE GENOMIC DNA]</scope>
    <source>
        <strain evidence="12 13">SCRP249</strain>
    </source>
</reference>
<dbReference type="SUPFAM" id="SSF56672">
    <property type="entry name" value="DNA/RNA polymerases"/>
    <property type="match status" value="1"/>
</dbReference>
<dbReference type="PANTHER" id="PTHR37984:SF5">
    <property type="entry name" value="PROTEIN NYNRIN-LIKE"/>
    <property type="match status" value="1"/>
</dbReference>
<dbReference type="InterPro" id="IPR050951">
    <property type="entry name" value="Retrovirus_Pol_polyprotein"/>
</dbReference>
<evidence type="ECO:0000256" key="6">
    <source>
        <dbReference type="ARBA" id="ARBA00022801"/>
    </source>
</evidence>
<feature type="compositionally biased region" description="Polar residues" evidence="9">
    <location>
        <begin position="118"/>
        <end position="131"/>
    </location>
</feature>